<organism evidence="7 8">
    <name type="scientific">Acrobeloides nanus</name>
    <dbReference type="NCBI Taxonomy" id="290746"/>
    <lineage>
        <taxon>Eukaryota</taxon>
        <taxon>Metazoa</taxon>
        <taxon>Ecdysozoa</taxon>
        <taxon>Nematoda</taxon>
        <taxon>Chromadorea</taxon>
        <taxon>Rhabditida</taxon>
        <taxon>Tylenchina</taxon>
        <taxon>Cephalobomorpha</taxon>
        <taxon>Cephaloboidea</taxon>
        <taxon>Cephalobidae</taxon>
        <taxon>Acrobeloides</taxon>
    </lineage>
</organism>
<name>A0A914CQI3_9BILA</name>
<dbReference type="Pfam" id="PF00135">
    <property type="entry name" value="COesterase"/>
    <property type="match status" value="1"/>
</dbReference>
<evidence type="ECO:0000256" key="4">
    <source>
        <dbReference type="ARBA" id="ARBA00022801"/>
    </source>
</evidence>
<dbReference type="Gene3D" id="3.40.50.1820">
    <property type="entry name" value="alpha/beta hydrolase"/>
    <property type="match status" value="1"/>
</dbReference>
<dbReference type="EC" id="3.1.1.-" evidence="5"/>
<evidence type="ECO:0000256" key="5">
    <source>
        <dbReference type="RuleBase" id="RU361235"/>
    </source>
</evidence>
<dbReference type="Proteomes" id="UP000887540">
    <property type="component" value="Unplaced"/>
</dbReference>
<keyword evidence="7" id="KW-1185">Reference proteome</keyword>
<dbReference type="PANTHER" id="PTHR45029:SF6">
    <property type="entry name" value="CARBOXYLIC ESTER HYDROLASE"/>
    <property type="match status" value="1"/>
</dbReference>
<dbReference type="GO" id="GO:0052689">
    <property type="term" value="F:carboxylic ester hydrolase activity"/>
    <property type="evidence" value="ECO:0007669"/>
    <property type="project" value="UniProtKB-KW"/>
</dbReference>
<dbReference type="InterPro" id="IPR043187">
    <property type="entry name" value="CM06B1-like"/>
</dbReference>
<dbReference type="PANTHER" id="PTHR45029">
    <property type="entry name" value="CARBOXYLIC ESTER HYDROLASE-RELATED"/>
    <property type="match status" value="1"/>
</dbReference>
<dbReference type="AlphaFoldDB" id="A0A914CQI3"/>
<evidence type="ECO:0000256" key="1">
    <source>
        <dbReference type="ARBA" id="ARBA00005964"/>
    </source>
</evidence>
<evidence type="ECO:0000259" key="6">
    <source>
        <dbReference type="Pfam" id="PF00135"/>
    </source>
</evidence>
<dbReference type="WBParaSite" id="ACRNAN_scaffold12762.g9504.t1">
    <property type="protein sequence ID" value="ACRNAN_scaffold12762.g9504.t1"/>
    <property type="gene ID" value="ACRNAN_scaffold12762.g9504"/>
</dbReference>
<feature type="domain" description="Carboxylesterase type B" evidence="6">
    <location>
        <begin position="6"/>
        <end position="517"/>
    </location>
</feature>
<reference evidence="8" key="1">
    <citation type="submission" date="2022-11" db="UniProtKB">
        <authorList>
            <consortium name="WormBaseParasite"/>
        </authorList>
    </citation>
    <scope>IDENTIFICATION</scope>
</reference>
<protein>
    <recommendedName>
        <fullName evidence="5">Carboxylic ester hydrolase</fullName>
        <ecNumber evidence="5">3.1.1.-</ecNumber>
    </recommendedName>
</protein>
<keyword evidence="4 5" id="KW-0378">Hydrolase</keyword>
<dbReference type="PROSITE" id="PS00122">
    <property type="entry name" value="CARBOXYLESTERASE_B_1"/>
    <property type="match status" value="1"/>
</dbReference>
<dbReference type="PROSITE" id="PS01173">
    <property type="entry name" value="LIPASE_GDXG_HIS"/>
    <property type="match status" value="1"/>
</dbReference>
<dbReference type="InterPro" id="IPR019826">
    <property type="entry name" value="Carboxylesterase_B_AS"/>
</dbReference>
<accession>A0A914CQI3</accession>
<dbReference type="SUPFAM" id="SSF53474">
    <property type="entry name" value="alpha/beta-Hydrolases"/>
    <property type="match status" value="1"/>
</dbReference>
<dbReference type="InterPro" id="IPR002168">
    <property type="entry name" value="Lipase_GDXG_HIS_AS"/>
</dbReference>
<evidence type="ECO:0000313" key="7">
    <source>
        <dbReference type="Proteomes" id="UP000887540"/>
    </source>
</evidence>
<keyword evidence="3" id="KW-0719">Serine esterase</keyword>
<dbReference type="InterPro" id="IPR002018">
    <property type="entry name" value="CarbesteraseB"/>
</dbReference>
<evidence type="ECO:0000313" key="8">
    <source>
        <dbReference type="WBParaSite" id="ACRNAN_scaffold12762.g9504.t1"/>
    </source>
</evidence>
<comment type="similarity">
    <text evidence="1 5">Belongs to the type-B carboxylesterase/lipase family.</text>
</comment>
<dbReference type="InterPro" id="IPR029058">
    <property type="entry name" value="AB_hydrolase_fold"/>
</dbReference>
<proteinExistence type="inferred from homology"/>
<sequence length="542" mass="61229">GKTFIFEDGKEVEAYLGIPYGKPPVGELRFKKPEPADPWNDVMDCTQWGPRCPHEDMWIERLSMFVPKSEDCLRLNVFTPTWKHGLDQKSGFAVMVWIHGGGFAVHSAAHYGDYGICKSLCTKDVVVVSINYRLGFFGFLSTGDEHARGNFGLWDQTLALRWVKENISAFGGDPNNVTIFGQSAGGASVDFLTLSPHSRDLFQKAIPMAGSACCTFATNTRDHVRNACWDFALRAGFQPLANASKSEQNKALVEFFRSLPAHQIEMGMMGRKGFRTNRSGMLDLTPVIDGDFLPKPVEELRKEVPKKIVMTGVTKHEGLLFVALRPPRGSYGFELDKLVTRELSRRKVQNLDDAKKKLLEMYYTGVDPINGRQMAKMGIHVVSDVYINNGIWDYADQMAQLNHTVYLYNFEYMNPRGFGLLGYVMPFKGATHASELPYIFNKGILSNFYPNEDDLKTLDQMTAYFTNFAKYGNPNGKTLPEKGVWKPLPKDDTLQFLRINLDKTEMCNNFQDGRMIMWRDFFKNSRRTLSDSSSGSQSSGKL</sequence>
<comment type="similarity">
    <text evidence="2">Belongs to the 'GDXG' lipolytic enzyme family.</text>
</comment>
<evidence type="ECO:0000256" key="3">
    <source>
        <dbReference type="ARBA" id="ARBA00022487"/>
    </source>
</evidence>
<evidence type="ECO:0000256" key="2">
    <source>
        <dbReference type="ARBA" id="ARBA00010515"/>
    </source>
</evidence>